<dbReference type="InterPro" id="IPR043162">
    <property type="entry name" value="DOCK_C_lobe_C"/>
</dbReference>
<keyword evidence="5" id="KW-1185">Reference proteome</keyword>
<dbReference type="PANTHER" id="PTHR23317:SF78">
    <property type="entry name" value="DEDICATOR OF CYTOKINESIS PROTEIN 7"/>
    <property type="match status" value="1"/>
</dbReference>
<dbReference type="Pfam" id="PF20422">
    <property type="entry name" value="DHR-2_Lobe_B"/>
    <property type="match status" value="1"/>
</dbReference>
<evidence type="ECO:0000259" key="3">
    <source>
        <dbReference type="PROSITE" id="PS51651"/>
    </source>
</evidence>
<evidence type="ECO:0000313" key="5">
    <source>
        <dbReference type="Proteomes" id="UP001476798"/>
    </source>
</evidence>
<dbReference type="InterPro" id="IPR027357">
    <property type="entry name" value="DOCKER_dom"/>
</dbReference>
<keyword evidence="1" id="KW-0344">Guanine-nucleotide releasing factor</keyword>
<sequence length="645" mass="73817">MQGKKAFERMNSLTFKKSKDMKAKLEEAILGSIGARQEMVRRSRGQLGGTTHFSTCTCRTRAELEHEALIDGNLATEANLIILDTLEIIVQTASVTESKESILGGVLKVLLHSMACNQSALYLQHCFATQRALVSKVQDLVFNLHMILSDTVKMKEHQEDPEMLVDLMYRIAKGYQTSPDLRLTWLQNMAGKHSERNNHAEAAQCLVHSAALVAEYLSMLEDRKYLPVGCVTFQNISSNVLEESAVSDDVVSPDEEGICSGKYFTEIGLVGLLEQAAASFSMAGMYEAVNEVYKVLIPIHEANRDAKKLATIHGKLQEAFSKIVHQHQFGPAPARTSQETANLAEFKGFCQEEWENGFAFWKGLAVSIVVTEVTALNSETYLFFKGARRKAFIQITYVEPYFDTYEMKDRITYFDKNYNLRRFVYCTPFTLDGRAHGDLHEQFKRKTILTTSHAFPYIKTRINIIHKEEIISTPIEVAIEDMQKKTQELAFATHQDPADAKMLQMVLQGSVGTTVNQVFLSEIPSDPKLYRHHNKLRLCFKDFTKRFALLLPLPNILIIHWMLFIQHRHRDMSEFHQHLSRQRCEDALRKNKSLIGPDQKEYQRELERNYHRLKEALQPLINRKIPQLYKPVLQVNSHRVFSGKK</sequence>
<evidence type="ECO:0000313" key="4">
    <source>
        <dbReference type="EMBL" id="MEQ2167658.1"/>
    </source>
</evidence>
<dbReference type="Gene3D" id="1.20.58.740">
    <property type="match status" value="1"/>
</dbReference>
<organism evidence="4 5">
    <name type="scientific">Goodea atripinnis</name>
    <dbReference type="NCBI Taxonomy" id="208336"/>
    <lineage>
        <taxon>Eukaryota</taxon>
        <taxon>Metazoa</taxon>
        <taxon>Chordata</taxon>
        <taxon>Craniata</taxon>
        <taxon>Vertebrata</taxon>
        <taxon>Euteleostomi</taxon>
        <taxon>Actinopterygii</taxon>
        <taxon>Neopterygii</taxon>
        <taxon>Teleostei</taxon>
        <taxon>Neoteleostei</taxon>
        <taxon>Acanthomorphata</taxon>
        <taxon>Ovalentaria</taxon>
        <taxon>Atherinomorphae</taxon>
        <taxon>Cyprinodontiformes</taxon>
        <taxon>Goodeidae</taxon>
        <taxon>Goodea</taxon>
    </lineage>
</organism>
<name>A0ABV0N8H0_9TELE</name>
<reference evidence="4 5" key="1">
    <citation type="submission" date="2021-06" db="EMBL/GenBank/DDBJ databases">
        <authorList>
            <person name="Palmer J.M."/>
        </authorList>
    </citation>
    <scope>NUCLEOTIDE SEQUENCE [LARGE SCALE GENOMIC DNA]</scope>
    <source>
        <strain evidence="4 5">GA_2019</strain>
        <tissue evidence="4">Muscle</tissue>
    </source>
</reference>
<dbReference type="PROSITE" id="PS51651">
    <property type="entry name" value="DOCKER"/>
    <property type="match status" value="1"/>
</dbReference>
<dbReference type="InterPro" id="IPR046773">
    <property type="entry name" value="DOCKER_Lobe_C"/>
</dbReference>
<comment type="caution">
    <text evidence="4">The sequence shown here is derived from an EMBL/GenBank/DDBJ whole genome shotgun (WGS) entry which is preliminary data.</text>
</comment>
<dbReference type="Gene3D" id="1.25.40.410">
    <property type="match status" value="1"/>
</dbReference>
<dbReference type="InterPro" id="IPR046769">
    <property type="entry name" value="DOCKER_Lobe_A"/>
</dbReference>
<dbReference type="Proteomes" id="UP001476798">
    <property type="component" value="Unassembled WGS sequence"/>
</dbReference>
<dbReference type="PANTHER" id="PTHR23317">
    <property type="entry name" value="DEDICATOR OF CYTOKINESIS DOCK"/>
    <property type="match status" value="1"/>
</dbReference>
<dbReference type="InterPro" id="IPR026791">
    <property type="entry name" value="DOCK"/>
</dbReference>
<proteinExistence type="inferred from homology"/>
<dbReference type="Pfam" id="PF20421">
    <property type="entry name" value="DHR-2_Lobe_C"/>
    <property type="match status" value="2"/>
</dbReference>
<comment type="similarity">
    <text evidence="2">Belongs to the DOCK family.</text>
</comment>
<dbReference type="InterPro" id="IPR046770">
    <property type="entry name" value="DOCKER_Lobe_B"/>
</dbReference>
<dbReference type="Pfam" id="PF06920">
    <property type="entry name" value="DHR-2_Lobe_A"/>
    <property type="match status" value="1"/>
</dbReference>
<accession>A0ABV0N8H0</accession>
<gene>
    <name evidence="4" type="primary">DOCK7_1</name>
    <name evidence="4" type="ORF">GOODEAATRI_006349</name>
</gene>
<evidence type="ECO:0000256" key="1">
    <source>
        <dbReference type="ARBA" id="ARBA00022658"/>
    </source>
</evidence>
<evidence type="ECO:0000256" key="2">
    <source>
        <dbReference type="PROSITE-ProRule" id="PRU00984"/>
    </source>
</evidence>
<dbReference type="EMBL" id="JAHRIO010030287">
    <property type="protein sequence ID" value="MEQ2167658.1"/>
    <property type="molecule type" value="Genomic_DNA"/>
</dbReference>
<feature type="domain" description="DOCKER" evidence="3">
    <location>
        <begin position="173"/>
        <end position="626"/>
    </location>
</feature>
<protein>
    <submittedName>
        <fullName evidence="4">Dedicator of cytokinesis protein 7</fullName>
    </submittedName>
</protein>
<dbReference type="InterPro" id="IPR043161">
    <property type="entry name" value="DOCK_C_lobe_A"/>
</dbReference>